<feature type="transmembrane region" description="Helical" evidence="7">
    <location>
        <begin position="816"/>
        <end position="835"/>
    </location>
</feature>
<evidence type="ECO:0000256" key="3">
    <source>
        <dbReference type="ARBA" id="ARBA00022692"/>
    </source>
</evidence>
<dbReference type="NCBIfam" id="TIGR03434">
    <property type="entry name" value="ADOP"/>
    <property type="match status" value="1"/>
</dbReference>
<evidence type="ECO:0000313" key="10">
    <source>
        <dbReference type="EMBL" id="GGG89211.1"/>
    </source>
</evidence>
<dbReference type="PANTHER" id="PTHR30572">
    <property type="entry name" value="MEMBRANE COMPONENT OF TRANSPORTER-RELATED"/>
    <property type="match status" value="1"/>
</dbReference>
<dbReference type="GO" id="GO:0005886">
    <property type="term" value="C:plasma membrane"/>
    <property type="evidence" value="ECO:0007669"/>
    <property type="project" value="UniProtKB-SubCell"/>
</dbReference>
<evidence type="ECO:0000256" key="6">
    <source>
        <dbReference type="ARBA" id="ARBA00038076"/>
    </source>
</evidence>
<gene>
    <name evidence="10" type="ORF">GCM10011585_36750</name>
</gene>
<keyword evidence="4 7" id="KW-1133">Transmembrane helix</keyword>
<comment type="caution">
    <text evidence="10">The sequence shown here is derived from an EMBL/GenBank/DDBJ whole genome shotgun (WGS) entry which is preliminary data.</text>
</comment>
<evidence type="ECO:0000256" key="2">
    <source>
        <dbReference type="ARBA" id="ARBA00022475"/>
    </source>
</evidence>
<reference evidence="10" key="2">
    <citation type="submission" date="2020-09" db="EMBL/GenBank/DDBJ databases">
        <authorList>
            <person name="Sun Q."/>
            <person name="Zhou Y."/>
        </authorList>
    </citation>
    <scope>NUCLEOTIDE SEQUENCE</scope>
    <source>
        <strain evidence="10">CGMCC 1.12997</strain>
    </source>
</reference>
<feature type="transmembrane region" description="Helical" evidence="7">
    <location>
        <begin position="487"/>
        <end position="507"/>
    </location>
</feature>
<dbReference type="InterPro" id="IPR047928">
    <property type="entry name" value="Perm_prefix_1"/>
</dbReference>
<evidence type="ECO:0000256" key="5">
    <source>
        <dbReference type="ARBA" id="ARBA00023136"/>
    </source>
</evidence>
<dbReference type="EMBL" id="BMGT01000005">
    <property type="protein sequence ID" value="GGG89211.1"/>
    <property type="molecule type" value="Genomic_DNA"/>
</dbReference>
<dbReference type="AlphaFoldDB" id="A0A917HUU8"/>
<organism evidence="10 11">
    <name type="scientific">Edaphobacter dinghuensis</name>
    <dbReference type="NCBI Taxonomy" id="1560005"/>
    <lineage>
        <taxon>Bacteria</taxon>
        <taxon>Pseudomonadati</taxon>
        <taxon>Acidobacteriota</taxon>
        <taxon>Terriglobia</taxon>
        <taxon>Terriglobales</taxon>
        <taxon>Acidobacteriaceae</taxon>
        <taxon>Edaphobacter</taxon>
    </lineage>
</organism>
<dbReference type="InterPro" id="IPR050250">
    <property type="entry name" value="Macrolide_Exporter_MacB"/>
</dbReference>
<dbReference type="PANTHER" id="PTHR30572:SF4">
    <property type="entry name" value="ABC TRANSPORTER PERMEASE YTRF"/>
    <property type="match status" value="1"/>
</dbReference>
<feature type="transmembrane region" description="Helical" evidence="7">
    <location>
        <begin position="757"/>
        <end position="785"/>
    </location>
</feature>
<dbReference type="Pfam" id="PF02687">
    <property type="entry name" value="FtsX"/>
    <property type="match status" value="2"/>
</dbReference>
<comment type="similarity">
    <text evidence="6">Belongs to the ABC-4 integral membrane protein family.</text>
</comment>
<sequence length="891" mass="97651">MNWIKQLFFRGRRYDELSESIREHLNEKIADLMDRGMTREEAERTSRREFGNVTRIEERSREVWQWPTLESFWADVKYGIRQLCKSPAFTITALLTLALGIGINTALFSIVDTVLLHPIALPQPDELVAVDASKPNFKDGSISYPNFRDWQKDNHCFSALAIFRHTGFLLTGLGQAERIHGDYVSSDFFSLLGVKPTTGRLFTTGEDEPNRGAIALISEGLWARKFGSAPNAIGKTIALGGKDFTIVGVVPANFDLAFSTFKPGDVYLPIGQWKAPLNARSAGLGIHGVARLLHGITIAQAQENMNAVSTQLSAAYPNEDHDISASLTSLRRKIVGDVQPVLLALLGAVGFVLLIACINVANLLLARANIRAHEFAVRLSLGANRTRIIRQLLTESTLLSIAGGTIGLLFAAWGTRITVKLVPAALPRTSEIHLSLLALGMTVVVSVATGIIFGLLPAWKLATQQPQAAMKEHGRGTSGARHRTQDALVIFEISAALILLVATGLMIRSLVTLSRSKPGFDSNGVLTFSLSVPYSPTAATREVQTYLREVDRHIKQVHGVQAVSSSWGSLPMTGNDDEQLFWLDNESRPTYANDMHWALRYIVEPDYLRVMHISLLHGRFFNDADRANSPLVAVIDESLAKQYFGNSDPVGKQLNFDGSDKKILIVGVVGHVMQWGLDNDASYSLRSQIYLPTAQMVGDDLISPTGIVTDLVVRADKADLIFPEIQRALRQMNHEQVAYSPETMTQFIETTLAARQFFLALLGVFSGLALLLASIGLYGVISYLVSQRTQEMAIRMVLGAKRGTVLLHVLKRGAQLALIGVSIGISAALALTHLLQSVYLAKTPVLYGVRSYDPLTLLAVSTLLMVVTLAACYFPAYRASSIDPMRALRSE</sequence>
<feature type="transmembrane region" description="Helical" evidence="7">
    <location>
        <begin position="434"/>
        <end position="456"/>
    </location>
</feature>
<dbReference type="Proteomes" id="UP000647241">
    <property type="component" value="Unassembled WGS sequence"/>
</dbReference>
<feature type="domain" description="ABC3 transporter permease C-terminal" evidence="8">
    <location>
        <begin position="348"/>
        <end position="466"/>
    </location>
</feature>
<keyword evidence="5 7" id="KW-0472">Membrane</keyword>
<accession>A0A917HUU8</accession>
<name>A0A917HUU8_9BACT</name>
<feature type="transmembrane region" description="Helical" evidence="7">
    <location>
        <begin position="341"/>
        <end position="365"/>
    </location>
</feature>
<evidence type="ECO:0000256" key="7">
    <source>
        <dbReference type="SAM" id="Phobius"/>
    </source>
</evidence>
<feature type="transmembrane region" description="Helical" evidence="7">
    <location>
        <begin position="392"/>
        <end position="414"/>
    </location>
</feature>
<dbReference type="InterPro" id="IPR025857">
    <property type="entry name" value="MacB_PCD"/>
</dbReference>
<evidence type="ECO:0000313" key="11">
    <source>
        <dbReference type="Proteomes" id="UP000647241"/>
    </source>
</evidence>
<comment type="subcellular location">
    <subcellularLocation>
        <location evidence="1">Cell membrane</location>
        <topology evidence="1">Multi-pass membrane protein</topology>
    </subcellularLocation>
</comment>
<dbReference type="InterPro" id="IPR003838">
    <property type="entry name" value="ABC3_permease_C"/>
</dbReference>
<protein>
    <recommendedName>
        <fullName evidence="12">Permease</fullName>
    </recommendedName>
</protein>
<reference evidence="10" key="1">
    <citation type="journal article" date="2014" name="Int. J. Syst. Evol. Microbiol.">
        <title>Complete genome sequence of Corynebacterium casei LMG S-19264T (=DSM 44701T), isolated from a smear-ripened cheese.</title>
        <authorList>
            <consortium name="US DOE Joint Genome Institute (JGI-PGF)"/>
            <person name="Walter F."/>
            <person name="Albersmeier A."/>
            <person name="Kalinowski J."/>
            <person name="Ruckert C."/>
        </authorList>
    </citation>
    <scope>NUCLEOTIDE SEQUENCE</scope>
    <source>
        <strain evidence="10">CGMCC 1.12997</strain>
    </source>
</reference>
<feature type="domain" description="MacB-like periplasmic core" evidence="9">
    <location>
        <begin position="90"/>
        <end position="307"/>
    </location>
</feature>
<dbReference type="InterPro" id="IPR017800">
    <property type="entry name" value="ADOP"/>
</dbReference>
<dbReference type="NCBIfam" id="NF038403">
    <property type="entry name" value="perm_prefix_1"/>
    <property type="match status" value="1"/>
</dbReference>
<evidence type="ECO:0000259" key="8">
    <source>
        <dbReference type="Pfam" id="PF02687"/>
    </source>
</evidence>
<feature type="transmembrane region" description="Helical" evidence="7">
    <location>
        <begin position="855"/>
        <end position="876"/>
    </location>
</feature>
<dbReference type="Pfam" id="PF12704">
    <property type="entry name" value="MacB_PCD"/>
    <property type="match status" value="2"/>
</dbReference>
<keyword evidence="3 7" id="KW-0812">Transmembrane</keyword>
<feature type="domain" description="ABC3 transporter permease C-terminal" evidence="8">
    <location>
        <begin position="764"/>
        <end position="884"/>
    </location>
</feature>
<keyword evidence="2" id="KW-1003">Cell membrane</keyword>
<evidence type="ECO:0000259" key="9">
    <source>
        <dbReference type="Pfam" id="PF12704"/>
    </source>
</evidence>
<dbReference type="RefSeq" id="WP_188555712.1">
    <property type="nucleotide sequence ID" value="NZ_BMGT01000005.1"/>
</dbReference>
<keyword evidence="11" id="KW-1185">Reference proteome</keyword>
<feature type="transmembrane region" description="Helical" evidence="7">
    <location>
        <begin position="88"/>
        <end position="111"/>
    </location>
</feature>
<dbReference type="GO" id="GO:0022857">
    <property type="term" value="F:transmembrane transporter activity"/>
    <property type="evidence" value="ECO:0007669"/>
    <property type="project" value="TreeGrafter"/>
</dbReference>
<proteinExistence type="inferred from homology"/>
<feature type="domain" description="MacB-like periplasmic core" evidence="9">
    <location>
        <begin position="495"/>
        <end position="719"/>
    </location>
</feature>
<evidence type="ECO:0008006" key="12">
    <source>
        <dbReference type="Google" id="ProtNLM"/>
    </source>
</evidence>
<evidence type="ECO:0000256" key="1">
    <source>
        <dbReference type="ARBA" id="ARBA00004651"/>
    </source>
</evidence>
<evidence type="ECO:0000256" key="4">
    <source>
        <dbReference type="ARBA" id="ARBA00022989"/>
    </source>
</evidence>